<keyword evidence="6 12" id="KW-0915">Sodium</keyword>
<reference evidence="13 14" key="1">
    <citation type="submission" date="2020-12" db="EMBL/GenBank/DDBJ databases">
        <title>Draft genome sequence of Halomonas pacifica strain CARE-V15.</title>
        <authorList>
            <person name="Vignesh N."/>
            <person name="Thabitha A."/>
            <person name="Saravanan R."/>
            <person name="Manigandan V."/>
        </authorList>
    </citation>
    <scope>NUCLEOTIDE SEQUENCE [LARGE SCALE GENOMIC DNA]</scope>
    <source>
        <strain evidence="13 14">CARE-V15</strain>
    </source>
</reference>
<dbReference type="RefSeq" id="WP_146801749.1">
    <property type="nucleotide sequence ID" value="NZ_BJUK01000006.1"/>
</dbReference>
<comment type="similarity">
    <text evidence="10 12">Belongs to the fluoride channel Fluc/FEX (TC 1.A.43) family.</text>
</comment>
<gene>
    <name evidence="12" type="primary">fluC</name>
    <name evidence="12" type="synonym">crcB</name>
    <name evidence="13" type="ORF">I7V36_13270</name>
</gene>
<evidence type="ECO:0000256" key="4">
    <source>
        <dbReference type="ARBA" id="ARBA00022692"/>
    </source>
</evidence>
<dbReference type="PANTHER" id="PTHR28259">
    <property type="entry name" value="FLUORIDE EXPORT PROTEIN 1-RELATED"/>
    <property type="match status" value="1"/>
</dbReference>
<dbReference type="GO" id="GO:0140114">
    <property type="term" value="P:cellular detoxification of fluoride"/>
    <property type="evidence" value="ECO:0007669"/>
    <property type="project" value="UniProtKB-UniRule"/>
</dbReference>
<keyword evidence="3" id="KW-0997">Cell inner membrane</keyword>
<evidence type="ECO:0000256" key="2">
    <source>
        <dbReference type="ARBA" id="ARBA00022475"/>
    </source>
</evidence>
<evidence type="ECO:0000256" key="5">
    <source>
        <dbReference type="ARBA" id="ARBA00022989"/>
    </source>
</evidence>
<keyword evidence="7 12" id="KW-0406">Ion transport</keyword>
<dbReference type="PANTHER" id="PTHR28259:SF1">
    <property type="entry name" value="FLUORIDE EXPORT PROTEIN 1-RELATED"/>
    <property type="match status" value="1"/>
</dbReference>
<evidence type="ECO:0000256" key="1">
    <source>
        <dbReference type="ARBA" id="ARBA00004651"/>
    </source>
</evidence>
<comment type="activity regulation">
    <text evidence="12">Na(+) is not transported, but it plays an essential structural role and its presence is essential for fluoride channel function.</text>
</comment>
<name>A0ABD4L313_9GAMM</name>
<feature type="transmembrane region" description="Helical" evidence="12">
    <location>
        <begin position="6"/>
        <end position="24"/>
    </location>
</feature>
<sequence length="129" mass="12834">MGAGPSLLLVVLGGVLGGMGRVWLGQWVGRHAPSEFPWGTLVVNLLGALALGGIAAQGSAGGALWLLLAVGLLGSFTTVSSFAYQTLTLLRGPRPGLGWLNLVMTLALGLAALMLGHALGVGLLAPGAA</sequence>
<dbReference type="GO" id="GO:0046872">
    <property type="term" value="F:metal ion binding"/>
    <property type="evidence" value="ECO:0007669"/>
    <property type="project" value="UniProtKB-KW"/>
</dbReference>
<evidence type="ECO:0000256" key="3">
    <source>
        <dbReference type="ARBA" id="ARBA00022519"/>
    </source>
</evidence>
<keyword evidence="4 12" id="KW-0812">Transmembrane</keyword>
<accession>A0ABD4L313</accession>
<dbReference type="AlphaFoldDB" id="A0ABD4L313"/>
<evidence type="ECO:0000256" key="9">
    <source>
        <dbReference type="ARBA" id="ARBA00023303"/>
    </source>
</evidence>
<keyword evidence="12" id="KW-0479">Metal-binding</keyword>
<comment type="function">
    <text evidence="12">Fluoride-specific ion channel. Important for reducing fluoride concentration in the cell, thus reducing its toxicity.</text>
</comment>
<evidence type="ECO:0000256" key="12">
    <source>
        <dbReference type="HAMAP-Rule" id="MF_00454"/>
    </source>
</evidence>
<evidence type="ECO:0000256" key="11">
    <source>
        <dbReference type="ARBA" id="ARBA00035585"/>
    </source>
</evidence>
<evidence type="ECO:0000256" key="10">
    <source>
        <dbReference type="ARBA" id="ARBA00035120"/>
    </source>
</evidence>
<evidence type="ECO:0000313" key="13">
    <source>
        <dbReference type="EMBL" id="MBH8581070.1"/>
    </source>
</evidence>
<comment type="caution">
    <text evidence="13">The sequence shown here is derived from an EMBL/GenBank/DDBJ whole genome shotgun (WGS) entry which is preliminary data.</text>
</comment>
<keyword evidence="5 12" id="KW-1133">Transmembrane helix</keyword>
<feature type="transmembrane region" description="Helical" evidence="12">
    <location>
        <begin position="96"/>
        <end position="119"/>
    </location>
</feature>
<comment type="catalytic activity">
    <reaction evidence="11">
        <text>fluoride(in) = fluoride(out)</text>
        <dbReference type="Rhea" id="RHEA:76159"/>
        <dbReference type="ChEBI" id="CHEBI:17051"/>
    </reaction>
    <physiologicalReaction direction="left-to-right" evidence="11">
        <dbReference type="Rhea" id="RHEA:76160"/>
    </physiologicalReaction>
</comment>
<keyword evidence="2 12" id="KW-1003">Cell membrane</keyword>
<evidence type="ECO:0000256" key="7">
    <source>
        <dbReference type="ARBA" id="ARBA00023065"/>
    </source>
</evidence>
<feature type="binding site" evidence="12">
    <location>
        <position position="77"/>
    </location>
    <ligand>
        <name>Na(+)</name>
        <dbReference type="ChEBI" id="CHEBI:29101"/>
        <note>structural</note>
    </ligand>
</feature>
<feature type="transmembrane region" description="Helical" evidence="12">
    <location>
        <begin position="62"/>
        <end position="84"/>
    </location>
</feature>
<dbReference type="HAMAP" id="MF_00454">
    <property type="entry name" value="FluC"/>
    <property type="match status" value="1"/>
</dbReference>
<dbReference type="Proteomes" id="UP000651738">
    <property type="component" value="Unassembled WGS sequence"/>
</dbReference>
<evidence type="ECO:0000256" key="8">
    <source>
        <dbReference type="ARBA" id="ARBA00023136"/>
    </source>
</evidence>
<organism evidence="13 14">
    <name type="scientific">Bisbaumannia pacifica</name>
    <dbReference type="NCBI Taxonomy" id="77098"/>
    <lineage>
        <taxon>Bacteria</taxon>
        <taxon>Pseudomonadati</taxon>
        <taxon>Pseudomonadota</taxon>
        <taxon>Gammaproteobacteria</taxon>
        <taxon>Oceanospirillales</taxon>
        <taxon>Halomonadaceae</taxon>
        <taxon>Bisbaumannia</taxon>
    </lineage>
</organism>
<comment type="subcellular location">
    <subcellularLocation>
        <location evidence="1 12">Cell membrane</location>
        <topology evidence="1 12">Multi-pass membrane protein</topology>
    </subcellularLocation>
</comment>
<keyword evidence="9 12" id="KW-0407">Ion channel</keyword>
<keyword evidence="12" id="KW-0813">Transport</keyword>
<dbReference type="GO" id="GO:0005886">
    <property type="term" value="C:plasma membrane"/>
    <property type="evidence" value="ECO:0007669"/>
    <property type="project" value="UniProtKB-SubCell"/>
</dbReference>
<feature type="transmembrane region" description="Helical" evidence="12">
    <location>
        <begin position="36"/>
        <end position="56"/>
    </location>
</feature>
<proteinExistence type="inferred from homology"/>
<protein>
    <recommendedName>
        <fullName evidence="12">Fluoride-specific ion channel FluC</fullName>
    </recommendedName>
</protein>
<dbReference type="GO" id="GO:0062054">
    <property type="term" value="F:fluoride channel activity"/>
    <property type="evidence" value="ECO:0007669"/>
    <property type="project" value="UniProtKB-UniRule"/>
</dbReference>
<evidence type="ECO:0000256" key="6">
    <source>
        <dbReference type="ARBA" id="ARBA00023053"/>
    </source>
</evidence>
<feature type="binding site" evidence="12">
    <location>
        <position position="74"/>
    </location>
    <ligand>
        <name>Na(+)</name>
        <dbReference type="ChEBI" id="CHEBI:29101"/>
        <note>structural</note>
    </ligand>
</feature>
<dbReference type="Pfam" id="PF02537">
    <property type="entry name" value="CRCB"/>
    <property type="match status" value="1"/>
</dbReference>
<dbReference type="EMBL" id="JAEDAF010000012">
    <property type="protein sequence ID" value="MBH8581070.1"/>
    <property type="molecule type" value="Genomic_DNA"/>
</dbReference>
<evidence type="ECO:0000313" key="14">
    <source>
        <dbReference type="Proteomes" id="UP000651738"/>
    </source>
</evidence>
<keyword evidence="8 12" id="KW-0472">Membrane</keyword>
<dbReference type="InterPro" id="IPR003691">
    <property type="entry name" value="FluC"/>
</dbReference>